<evidence type="ECO:0000313" key="2">
    <source>
        <dbReference type="EMBL" id="KAJ1352590.1"/>
    </source>
</evidence>
<organism evidence="2 3">
    <name type="scientific">Parelaphostrongylus tenuis</name>
    <name type="common">Meningeal worm</name>
    <dbReference type="NCBI Taxonomy" id="148309"/>
    <lineage>
        <taxon>Eukaryota</taxon>
        <taxon>Metazoa</taxon>
        <taxon>Ecdysozoa</taxon>
        <taxon>Nematoda</taxon>
        <taxon>Chromadorea</taxon>
        <taxon>Rhabditida</taxon>
        <taxon>Rhabditina</taxon>
        <taxon>Rhabditomorpha</taxon>
        <taxon>Strongyloidea</taxon>
        <taxon>Metastrongylidae</taxon>
        <taxon>Parelaphostrongylus</taxon>
    </lineage>
</organism>
<gene>
    <name evidence="2" type="ORF">KIN20_008980</name>
</gene>
<dbReference type="Proteomes" id="UP001196413">
    <property type="component" value="Unassembled WGS sequence"/>
</dbReference>
<accession>A0AAD5M5K9</accession>
<protein>
    <submittedName>
        <fullName evidence="2">Uncharacterized protein</fullName>
    </submittedName>
</protein>
<dbReference type="AlphaFoldDB" id="A0AAD5M5K9"/>
<evidence type="ECO:0000256" key="1">
    <source>
        <dbReference type="SAM" id="MobiDB-lite"/>
    </source>
</evidence>
<reference evidence="2" key="1">
    <citation type="submission" date="2021-06" db="EMBL/GenBank/DDBJ databases">
        <title>Parelaphostrongylus tenuis whole genome reference sequence.</title>
        <authorList>
            <person name="Garwood T.J."/>
            <person name="Larsen P.A."/>
            <person name="Fountain-Jones N.M."/>
            <person name="Garbe J.R."/>
            <person name="Macchietto M.G."/>
            <person name="Kania S.A."/>
            <person name="Gerhold R.W."/>
            <person name="Richards J.E."/>
            <person name="Wolf T.M."/>
        </authorList>
    </citation>
    <scope>NUCLEOTIDE SEQUENCE</scope>
    <source>
        <strain evidence="2">MNPRO001-30</strain>
        <tissue evidence="2">Meninges</tissue>
    </source>
</reference>
<comment type="caution">
    <text evidence="2">The sequence shown here is derived from an EMBL/GenBank/DDBJ whole genome shotgun (WGS) entry which is preliminary data.</text>
</comment>
<sequence>MTTAFNLPDLDISPIRAEGENENDVDGRREQQVISRRNPSVPSPADAFSERGHGNTMEAIRWMCYRGPTHFLPNMATGLCIVK</sequence>
<feature type="region of interest" description="Disordered" evidence="1">
    <location>
        <begin position="15"/>
        <end position="52"/>
    </location>
</feature>
<keyword evidence="3" id="KW-1185">Reference proteome</keyword>
<proteinExistence type="predicted"/>
<dbReference type="EMBL" id="JAHQIW010001462">
    <property type="protein sequence ID" value="KAJ1352590.1"/>
    <property type="molecule type" value="Genomic_DNA"/>
</dbReference>
<evidence type="ECO:0000313" key="3">
    <source>
        <dbReference type="Proteomes" id="UP001196413"/>
    </source>
</evidence>
<name>A0AAD5M5K9_PARTN</name>